<organism evidence="2 3">
    <name type="scientific">Cinchona calisaya</name>
    <dbReference type="NCBI Taxonomy" id="153742"/>
    <lineage>
        <taxon>Eukaryota</taxon>
        <taxon>Viridiplantae</taxon>
        <taxon>Streptophyta</taxon>
        <taxon>Embryophyta</taxon>
        <taxon>Tracheophyta</taxon>
        <taxon>Spermatophyta</taxon>
        <taxon>Magnoliopsida</taxon>
        <taxon>eudicotyledons</taxon>
        <taxon>Gunneridae</taxon>
        <taxon>Pentapetalae</taxon>
        <taxon>asterids</taxon>
        <taxon>lamiids</taxon>
        <taxon>Gentianales</taxon>
        <taxon>Rubiaceae</taxon>
        <taxon>Cinchonoideae</taxon>
        <taxon>Cinchoneae</taxon>
        <taxon>Cinchona</taxon>
    </lineage>
</organism>
<keyword evidence="1" id="KW-0472">Membrane</keyword>
<name>A0ABD2XVF0_9GENT</name>
<feature type="transmembrane region" description="Helical" evidence="1">
    <location>
        <begin position="20"/>
        <end position="39"/>
    </location>
</feature>
<evidence type="ECO:0000313" key="2">
    <source>
        <dbReference type="EMBL" id="KAL3499394.1"/>
    </source>
</evidence>
<proteinExistence type="predicted"/>
<dbReference type="PANTHER" id="PTHR35307:SF3">
    <property type="entry name" value="DUF4220 DOMAIN-CONTAINING PROTEIN"/>
    <property type="match status" value="1"/>
</dbReference>
<dbReference type="PANTHER" id="PTHR35307">
    <property type="entry name" value="PROTEIN, PUTATIVE-RELATED"/>
    <property type="match status" value="1"/>
</dbReference>
<evidence type="ECO:0000256" key="1">
    <source>
        <dbReference type="SAM" id="Phobius"/>
    </source>
</evidence>
<dbReference type="EMBL" id="JBJUIK010000016">
    <property type="protein sequence ID" value="KAL3499394.1"/>
    <property type="molecule type" value="Genomic_DNA"/>
</dbReference>
<sequence length="359" mass="39567">MASFIPSLASMSNTDLLVNLAAMGVFVDTVSVNVVIQLYTGLIQIKTEHAVVVVLILFLFVVLSFSALIVPTTNNILEQKYKELHREVFDERKEDHASLSVEKLEDHVRICWVLAETGSPQFVKARSVISSTSTAISILSVVALMKATLSNPSTYYNHATANIGEAELPERALQNIYSSASNFIKNAGKKSPKNLKELLQKSISYKGLPEFDSNKVPSITSVEPPNCWTLPIVTLTSIAIALPNIDYHLRNRLLRSVAEGLTYARLIEIKTGMNKKVINVSNALDVIWVGIDLYGTWLDKNLQKMALEAKSSAESLQCLACSAEEIVIGFKTKLTGNLLEDPLNWPAKLIAANSMYRIT</sequence>
<dbReference type="AlphaFoldDB" id="A0ABD2XVF0"/>
<accession>A0ABD2XVF0</accession>
<reference evidence="2 3" key="1">
    <citation type="submission" date="2024-11" db="EMBL/GenBank/DDBJ databases">
        <title>A near-complete genome assembly of Cinchona calisaya.</title>
        <authorList>
            <person name="Lian D.C."/>
            <person name="Zhao X.W."/>
            <person name="Wei L."/>
        </authorList>
    </citation>
    <scope>NUCLEOTIDE SEQUENCE [LARGE SCALE GENOMIC DNA]</scope>
    <source>
        <tissue evidence="2">Nenye</tissue>
    </source>
</reference>
<dbReference type="Proteomes" id="UP001630127">
    <property type="component" value="Unassembled WGS sequence"/>
</dbReference>
<keyword evidence="3" id="KW-1185">Reference proteome</keyword>
<comment type="caution">
    <text evidence="2">The sequence shown here is derived from an EMBL/GenBank/DDBJ whole genome shotgun (WGS) entry which is preliminary data.</text>
</comment>
<keyword evidence="1" id="KW-0812">Transmembrane</keyword>
<protein>
    <submittedName>
        <fullName evidence="2">Uncharacterized protein</fullName>
    </submittedName>
</protein>
<gene>
    <name evidence="2" type="ORF">ACH5RR_038487</name>
</gene>
<evidence type="ECO:0000313" key="3">
    <source>
        <dbReference type="Proteomes" id="UP001630127"/>
    </source>
</evidence>
<feature type="transmembrane region" description="Helical" evidence="1">
    <location>
        <begin position="51"/>
        <end position="70"/>
    </location>
</feature>
<keyword evidence="1" id="KW-1133">Transmembrane helix</keyword>